<gene>
    <name evidence="4" type="ORF">G7K_4402-t1</name>
</gene>
<dbReference type="Gene3D" id="2.60.200.20">
    <property type="match status" value="1"/>
</dbReference>
<dbReference type="GO" id="GO:0005737">
    <property type="term" value="C:cytoplasm"/>
    <property type="evidence" value="ECO:0007669"/>
    <property type="project" value="TreeGrafter"/>
</dbReference>
<dbReference type="PROSITE" id="PS50006">
    <property type="entry name" value="FHA_DOMAIN"/>
    <property type="match status" value="1"/>
</dbReference>
<proteinExistence type="predicted"/>
<keyword evidence="2" id="KW-1133">Transmembrane helix</keyword>
<dbReference type="PANTHER" id="PTHR15715:SF37">
    <property type="entry name" value="LD47843P"/>
    <property type="match status" value="1"/>
</dbReference>
<evidence type="ECO:0000256" key="2">
    <source>
        <dbReference type="SAM" id="Phobius"/>
    </source>
</evidence>
<feature type="compositionally biased region" description="Basic and acidic residues" evidence="1">
    <location>
        <begin position="293"/>
        <end position="312"/>
    </location>
</feature>
<organism evidence="4 5">
    <name type="scientific">Saitoella complicata (strain BCRC 22490 / CBS 7301 / JCM 7358 / NBRC 10748 / NRRL Y-17804)</name>
    <dbReference type="NCBI Taxonomy" id="698492"/>
    <lineage>
        <taxon>Eukaryota</taxon>
        <taxon>Fungi</taxon>
        <taxon>Dikarya</taxon>
        <taxon>Ascomycota</taxon>
        <taxon>Taphrinomycotina</taxon>
        <taxon>Taphrinomycotina incertae sedis</taxon>
        <taxon>Saitoella</taxon>
    </lineage>
</organism>
<feature type="domain" description="FHA" evidence="3">
    <location>
        <begin position="61"/>
        <end position="120"/>
    </location>
</feature>
<dbReference type="EMBL" id="BACD03000031">
    <property type="protein sequence ID" value="GAO50272.1"/>
    <property type="molecule type" value="Genomic_DNA"/>
</dbReference>
<reference evidence="4 5" key="3">
    <citation type="journal article" date="2015" name="Genome Announc.">
        <title>Draft Genome Sequence of the Archiascomycetous Yeast Saitoella complicata.</title>
        <authorList>
            <person name="Yamauchi K."/>
            <person name="Kondo S."/>
            <person name="Hamamoto M."/>
            <person name="Takahashi Y."/>
            <person name="Ogura Y."/>
            <person name="Hayashi T."/>
            <person name="Nishida H."/>
        </authorList>
    </citation>
    <scope>NUCLEOTIDE SEQUENCE [LARGE SCALE GENOMIC DNA]</scope>
    <source>
        <strain evidence="4 5">NRRL Y-17804</strain>
    </source>
</reference>
<keyword evidence="5" id="KW-1185">Reference proteome</keyword>
<keyword evidence="2" id="KW-0812">Transmembrane</keyword>
<dbReference type="InterPro" id="IPR008984">
    <property type="entry name" value="SMAD_FHA_dom_sf"/>
</dbReference>
<dbReference type="AlphaFoldDB" id="A0A0E9NK64"/>
<feature type="region of interest" description="Disordered" evidence="1">
    <location>
        <begin position="434"/>
        <end position="487"/>
    </location>
</feature>
<sequence length="599" mass="65528">MDIPQPPTIKQKRSQGVSTGSRPQRPHLQTANSSSVFLILHPLNNTFQKKTLPLPPHPQTLRIGRQTSSKTVPSESNPFFDSKVLSRSHAEIFTSQTTPFRVFIRDVRSSNGTFVNGVRLSKEGEESEPVELREGDVLELGIDILGDEGGRERVVHQKVAARVEWAGVHPPSQSGANGVRVRMEDIDPANSITGANVAVGTSFASRKAITGMSGMGSMWSKSVSIEMVVKKLNAELCASKDALAEIQATTESLATIRASIGTGSNDAGHGSAPSSDGTKYEEAVESYSQPHATAEEAHIDQEREREEAHERSELLEKALQRATEDLALTHARIRDLESTLERERLARESAESKFRSLVSELESHKLREEETKEKEREEGRRVSGLESKVEELEVLLRESRGETKEFKRRLEVSERENERLGPMVSELLAKLKEAEDKPVMATPAATSSPSGTKERLDADSVELDERDNGKEGKLKAGYAPRSNAAGPGAGTKMTELSVPFGSAIGVVLVGVGLMYWLNGWNQGRVPVGETSRGMARTGTVIPSPIASDLFELGPTDLAITSCESKLEQTREEMHCYIITAFNFNSIKIFLHSSHSDCIA</sequence>
<evidence type="ECO:0000313" key="4">
    <source>
        <dbReference type="EMBL" id="GAO50272.1"/>
    </source>
</evidence>
<evidence type="ECO:0000313" key="5">
    <source>
        <dbReference type="Proteomes" id="UP000033140"/>
    </source>
</evidence>
<feature type="region of interest" description="Disordered" evidence="1">
    <location>
        <begin position="50"/>
        <end position="75"/>
    </location>
</feature>
<dbReference type="STRING" id="698492.A0A0E9NK64"/>
<dbReference type="SMART" id="SM00240">
    <property type="entry name" value="FHA"/>
    <property type="match status" value="1"/>
</dbReference>
<feature type="transmembrane region" description="Helical" evidence="2">
    <location>
        <begin position="496"/>
        <end position="517"/>
    </location>
</feature>
<dbReference type="InterPro" id="IPR051176">
    <property type="entry name" value="Cent_Immune-Sig_Mod"/>
</dbReference>
<accession>A0A0E9NK64</accession>
<feature type="region of interest" description="Disordered" evidence="1">
    <location>
        <begin position="1"/>
        <end position="32"/>
    </location>
</feature>
<comment type="caution">
    <text evidence="4">The sequence shown here is derived from an EMBL/GenBank/DDBJ whole genome shotgun (WGS) entry which is preliminary data.</text>
</comment>
<dbReference type="InterPro" id="IPR000253">
    <property type="entry name" value="FHA_dom"/>
</dbReference>
<dbReference type="SUPFAM" id="SSF57997">
    <property type="entry name" value="Tropomyosin"/>
    <property type="match status" value="1"/>
</dbReference>
<dbReference type="PANTHER" id="PTHR15715">
    <property type="entry name" value="CENTROSOMAL PROTEIN OF 170 KDA"/>
    <property type="match status" value="1"/>
</dbReference>
<name>A0A0E9NK64_SAICN</name>
<dbReference type="Pfam" id="PF00498">
    <property type="entry name" value="FHA"/>
    <property type="match status" value="1"/>
</dbReference>
<dbReference type="OMA" id="YHGRIAH"/>
<dbReference type="Proteomes" id="UP000033140">
    <property type="component" value="Unassembled WGS sequence"/>
</dbReference>
<protein>
    <recommendedName>
        <fullName evidence="3">FHA domain-containing protein</fullName>
    </recommendedName>
</protein>
<evidence type="ECO:0000256" key="1">
    <source>
        <dbReference type="SAM" id="MobiDB-lite"/>
    </source>
</evidence>
<reference evidence="4 5" key="2">
    <citation type="journal article" date="2014" name="J. Gen. Appl. Microbiol.">
        <title>The early diverging ascomycetous budding yeast Saitoella complicata has three histone deacetylases belonging to the Clr6, Hos2, and Rpd3 lineages.</title>
        <authorList>
            <person name="Nishida H."/>
            <person name="Matsumoto T."/>
            <person name="Kondo S."/>
            <person name="Hamamoto M."/>
            <person name="Yoshikawa H."/>
        </authorList>
    </citation>
    <scope>NUCLEOTIDE SEQUENCE [LARGE SCALE GENOMIC DNA]</scope>
    <source>
        <strain evidence="4 5">NRRL Y-17804</strain>
    </source>
</reference>
<evidence type="ECO:0000259" key="3">
    <source>
        <dbReference type="PROSITE" id="PS50006"/>
    </source>
</evidence>
<feature type="region of interest" description="Disordered" evidence="1">
    <location>
        <begin position="363"/>
        <end position="385"/>
    </location>
</feature>
<feature type="compositionally biased region" description="Polar residues" evidence="1">
    <location>
        <begin position="14"/>
        <end position="32"/>
    </location>
</feature>
<feature type="compositionally biased region" description="Polar residues" evidence="1">
    <location>
        <begin position="65"/>
        <end position="75"/>
    </location>
</feature>
<keyword evidence="2" id="KW-0472">Membrane</keyword>
<reference evidence="4 5" key="1">
    <citation type="journal article" date="2011" name="J. Gen. Appl. Microbiol.">
        <title>Draft genome sequencing of the enigmatic yeast Saitoella complicata.</title>
        <authorList>
            <person name="Nishida H."/>
            <person name="Hamamoto M."/>
            <person name="Sugiyama J."/>
        </authorList>
    </citation>
    <scope>NUCLEOTIDE SEQUENCE [LARGE SCALE GENOMIC DNA]</scope>
    <source>
        <strain evidence="4 5">NRRL Y-17804</strain>
    </source>
</reference>
<dbReference type="SUPFAM" id="SSF49879">
    <property type="entry name" value="SMAD/FHA domain"/>
    <property type="match status" value="1"/>
</dbReference>
<feature type="region of interest" description="Disordered" evidence="1">
    <location>
        <begin position="261"/>
        <end position="312"/>
    </location>
</feature>